<dbReference type="Gene3D" id="3.30.1330.40">
    <property type="entry name" value="RutC-like"/>
    <property type="match status" value="2"/>
</dbReference>
<dbReference type="HOGENOM" id="CLU_828849_0_0_6"/>
<accession>H8Z3R6</accession>
<keyword evidence="2" id="KW-1185">Reference proteome</keyword>
<sequence length="335" mass="37518">MECLVGNHLVLEYIVDTDALGGNLVNHLCDNDLLVLQERIVSPPEKLSLVKPVSDNPLVILNDSSLPVQRSVVAVQKAGIDSFERLDSGVLLASDDIRLLFSYPFLTGKDISFDSFNEAYRGLEALLLQTGFTETNIARTWFLVKDILRDYDLLNQVRDQWFAKWFKKGDFIPASTGIQSRINQEGYFSLECLAVDGAGIAVEQMHCSLQNEPIEYGKMFSRGILLSMAQSRIALISGTASTDKFGEVKYFGDIARQCQHMLDSVSDLLNGVGMDFENVAQAMLWLKHGEDRELCLDILSRNGFPLERCVLQLDCDVCRDEWLCEMEITAVKNAS</sequence>
<name>H8Z3R6_9GAMM</name>
<proteinExistence type="predicted"/>
<dbReference type="OrthoDB" id="1114505at2"/>
<dbReference type="eggNOG" id="COG0251">
    <property type="taxonomic scope" value="Bacteria"/>
</dbReference>
<dbReference type="SUPFAM" id="SSF55298">
    <property type="entry name" value="YjgF-like"/>
    <property type="match status" value="1"/>
</dbReference>
<reference evidence="2" key="1">
    <citation type="submission" date="2011-06" db="EMBL/GenBank/DDBJ databases">
        <authorList>
            <consortium name="US DOE Joint Genome Institute (JGI-PGF)"/>
            <person name="Lucas S."/>
            <person name="Han J."/>
            <person name="Lapidus A."/>
            <person name="Cheng J.-F."/>
            <person name="Goodwin L."/>
            <person name="Pitluck S."/>
            <person name="Peters L."/>
            <person name="Land M.L."/>
            <person name="Hauser L."/>
            <person name="Vogl K."/>
            <person name="Liu Z."/>
            <person name="Overmann J."/>
            <person name="Frigaard N.-U."/>
            <person name="Bryant D.A."/>
            <person name="Woyke T.J."/>
        </authorList>
    </citation>
    <scope>NUCLEOTIDE SEQUENCE [LARGE SCALE GENOMIC DNA]</scope>
    <source>
        <strain evidence="2">970</strain>
    </source>
</reference>
<dbReference type="InterPro" id="IPR035959">
    <property type="entry name" value="RutC-like_sf"/>
</dbReference>
<dbReference type="EMBL" id="JH603170">
    <property type="protein sequence ID" value="EIC20055.1"/>
    <property type="molecule type" value="Genomic_DNA"/>
</dbReference>
<dbReference type="STRING" id="631362.Thi970DRAFT_03667"/>
<gene>
    <name evidence="1" type="ORF">Thi970DRAFT_03667</name>
</gene>
<protein>
    <submittedName>
        <fullName evidence="1">Putative translation initiation inhibitor, yjgF family</fullName>
    </submittedName>
</protein>
<organism evidence="1 2">
    <name type="scientific">Thiorhodovibrio frisius</name>
    <dbReference type="NCBI Taxonomy" id="631362"/>
    <lineage>
        <taxon>Bacteria</taxon>
        <taxon>Pseudomonadati</taxon>
        <taxon>Pseudomonadota</taxon>
        <taxon>Gammaproteobacteria</taxon>
        <taxon>Chromatiales</taxon>
        <taxon>Chromatiaceae</taxon>
        <taxon>Thiorhodovibrio</taxon>
    </lineage>
</organism>
<dbReference type="AlphaFoldDB" id="H8Z3R6"/>
<dbReference type="Proteomes" id="UP000002964">
    <property type="component" value="Unassembled WGS sequence"/>
</dbReference>
<evidence type="ECO:0000313" key="1">
    <source>
        <dbReference type="EMBL" id="EIC20055.1"/>
    </source>
</evidence>
<reference evidence="1 2" key="2">
    <citation type="submission" date="2011-11" db="EMBL/GenBank/DDBJ databases">
        <authorList>
            <consortium name="US DOE Joint Genome Institute"/>
            <person name="Lucas S."/>
            <person name="Han J."/>
            <person name="Lapidus A."/>
            <person name="Cheng J.-F."/>
            <person name="Goodwin L."/>
            <person name="Pitluck S."/>
            <person name="Peters L."/>
            <person name="Ovchinnikova G."/>
            <person name="Zhang X."/>
            <person name="Detter J.C."/>
            <person name="Han C."/>
            <person name="Tapia R."/>
            <person name="Land M."/>
            <person name="Hauser L."/>
            <person name="Kyrpides N."/>
            <person name="Ivanova N."/>
            <person name="Pagani I."/>
            <person name="Vogl K."/>
            <person name="Liu Z."/>
            <person name="Overmann J."/>
            <person name="Frigaard N.-U."/>
            <person name="Bryant D."/>
            <person name="Woyke T."/>
        </authorList>
    </citation>
    <scope>NUCLEOTIDE SEQUENCE [LARGE SCALE GENOMIC DNA]</scope>
    <source>
        <strain evidence="1 2">970</strain>
    </source>
</reference>
<evidence type="ECO:0000313" key="2">
    <source>
        <dbReference type="Proteomes" id="UP000002964"/>
    </source>
</evidence>